<dbReference type="RefSeq" id="XP_502574.1">
    <property type="nucleotide sequence ID" value="XM_502574.1"/>
</dbReference>
<dbReference type="PANTHER" id="PTHR13490">
    <property type="entry name" value="MITOCHONDRIAL 28S RIBOSOMAL PROTEIN S28"/>
    <property type="match status" value="1"/>
</dbReference>
<evidence type="ECO:0000256" key="1">
    <source>
        <dbReference type="PIRNR" id="PIRNR036995"/>
    </source>
</evidence>
<evidence type="ECO:0000313" key="7">
    <source>
        <dbReference type="Proteomes" id="UP000256601"/>
    </source>
</evidence>
<evidence type="ECO:0000313" key="4">
    <source>
        <dbReference type="EMBL" id="AOW03779.1"/>
    </source>
</evidence>
<name>A0A1H6QB80_YARLL</name>
<proteinExistence type="inferred from homology"/>
<dbReference type="Pfam" id="PF10213">
    <property type="entry name" value="MRP-S28"/>
    <property type="match status" value="1"/>
</dbReference>
<dbReference type="Proteomes" id="UP000182444">
    <property type="component" value="Chromosome 1D"/>
</dbReference>
<dbReference type="InterPro" id="IPR039848">
    <property type="entry name" value="Ribosomal_mS35_mt"/>
</dbReference>
<dbReference type="eggNOG" id="KOG3933">
    <property type="taxonomic scope" value="Eukaryota"/>
</dbReference>
<protein>
    <recommendedName>
        <fullName evidence="1">Small ribosomal subunit protein mS35</fullName>
    </recommendedName>
    <alternativeName>
        <fullName evidence="1">37S ribosomal protein S24, mitochondrial</fullName>
    </alternativeName>
</protein>
<dbReference type="GeneID" id="2910705"/>
<dbReference type="InterPro" id="IPR019349">
    <property type="entry name" value="Ribosomal_mS35_mit"/>
</dbReference>
<accession>A0A1H6QB80</accession>
<feature type="region of interest" description="Disordered" evidence="2">
    <location>
        <begin position="34"/>
        <end position="74"/>
    </location>
</feature>
<dbReference type="PIRSF" id="PIRSF036995">
    <property type="entry name" value="RSM24"/>
    <property type="match status" value="1"/>
</dbReference>
<comment type="function">
    <text evidence="1">Component of the mitochondrial ribosome (mitoribosome), a dedicated translation machinery responsible for the synthesis of mitochondrial genome-encoded proteins, including at least some of the essential transmembrane subunits of the mitochondrial respiratory chain. The mitoribosomes are attached to the mitochondrial inner membrane and translation products are cotranslationally integrated into the membrane.</text>
</comment>
<dbReference type="VEuPathDB" id="FungiDB:YALI0_D08448g"/>
<dbReference type="InterPro" id="IPR017081">
    <property type="entry name" value="Ribosomal_mS35"/>
</dbReference>
<dbReference type="OrthoDB" id="283424at2759"/>
<evidence type="ECO:0000259" key="3">
    <source>
        <dbReference type="Pfam" id="PF10213"/>
    </source>
</evidence>
<dbReference type="Proteomes" id="UP000256601">
    <property type="component" value="Unassembled WGS sequence"/>
</dbReference>
<dbReference type="EMBL" id="KZ858993">
    <property type="protein sequence ID" value="RDW25809.1"/>
    <property type="molecule type" value="Genomic_DNA"/>
</dbReference>
<dbReference type="OMA" id="YRQEYKP"/>
<dbReference type="GO" id="GO:0032543">
    <property type="term" value="P:mitochondrial translation"/>
    <property type="evidence" value="ECO:0007669"/>
    <property type="project" value="UniProtKB-UniRule"/>
</dbReference>
<feature type="domain" description="Small ribosomal subunit protein mS35 mitochondrial conserved" evidence="3">
    <location>
        <begin position="251"/>
        <end position="376"/>
    </location>
</feature>
<feature type="compositionally biased region" description="Polar residues" evidence="2">
    <location>
        <begin position="34"/>
        <end position="48"/>
    </location>
</feature>
<keyword evidence="1" id="KW-0687">Ribonucleoprotein</keyword>
<evidence type="ECO:0000313" key="5">
    <source>
        <dbReference type="EMBL" id="RDW25809.1"/>
    </source>
</evidence>
<dbReference type="GO" id="GO:0003735">
    <property type="term" value="F:structural constituent of ribosome"/>
    <property type="evidence" value="ECO:0007669"/>
    <property type="project" value="UniProtKB-UniRule"/>
</dbReference>
<dbReference type="VEuPathDB" id="FungiDB:YALI1_D10858g"/>
<dbReference type="EMBL" id="CP017556">
    <property type="protein sequence ID" value="AOW03779.1"/>
    <property type="molecule type" value="Genomic_DNA"/>
</dbReference>
<reference evidence="5 7" key="2">
    <citation type="submission" date="2018-07" db="EMBL/GenBank/DDBJ databases">
        <title>Draft Genome Assemblies for Five Robust Yarrowia lipolytica Strains Exhibiting High Lipid Production and Pentose Sugar Utilization and Sugar Alcohol Secretion from Undetoxified Lignocellulosic Biomass Hydrolysates.</title>
        <authorList>
            <consortium name="DOE Joint Genome Institute"/>
            <person name="Walker C."/>
            <person name="Ryu S."/>
            <person name="Na H."/>
            <person name="Zane M."/>
            <person name="LaButti K."/>
            <person name="Lipzen A."/>
            <person name="Haridas S."/>
            <person name="Barry K."/>
            <person name="Grigoriev I.V."/>
            <person name="Quarterman J."/>
            <person name="Slininger P."/>
            <person name="Dien B."/>
            <person name="Trinh C.T."/>
        </authorList>
    </citation>
    <scope>NUCLEOTIDE SEQUENCE [LARGE SCALE GENOMIC DNA]</scope>
    <source>
        <strain evidence="5 7">YB392</strain>
    </source>
</reference>
<evidence type="ECO:0000313" key="6">
    <source>
        <dbReference type="Proteomes" id="UP000182444"/>
    </source>
</evidence>
<sequence>MLRLANQSRVLQGAFARATVVGRASAVTHVRFMSDSTDVPPSDQSKPSFRTDKRIESATPFAEPSEIPSADASLLPRTNRVEELQFEAKYTLDAKTKEALDTIEELGFKTRQNLDPERFSDEELDPRNWTGLEFHEVVTRLHNRQFKLGSAYSQSEEELRQLVRAGRVAGADAGVIRSAYHGKHSVVEKNEEDDDLLDADHVNEFMYDDIPTAGHMQVEKVRKMRHLQRMSAYVLPRLVDYHVPFDVKEADKKASPLTFKYTSYTGEEADEEAKVVCYFDPANLGLSDKGLHKFKLLSGQNYDALTGQCKFASKRHPSAPENKHYLLTQILKLKTEAEQGDSFEDVPLDTRHARNKAERIAKRDRYRLAKFPEEWNRPEDKAKQTAFKALFG</sequence>
<gene>
    <name evidence="5" type="ORF">B0I71DRAFT_131980</name>
    <name evidence="4" type="ORF">YALI1_D10858g</name>
</gene>
<dbReference type="PANTHER" id="PTHR13490:SF0">
    <property type="entry name" value="SMALL RIBOSOMAL SUBUNIT PROTEIN MS35"/>
    <property type="match status" value="1"/>
</dbReference>
<organism evidence="4 6">
    <name type="scientific">Yarrowia lipolytica</name>
    <name type="common">Candida lipolytica</name>
    <dbReference type="NCBI Taxonomy" id="4952"/>
    <lineage>
        <taxon>Eukaryota</taxon>
        <taxon>Fungi</taxon>
        <taxon>Dikarya</taxon>
        <taxon>Ascomycota</taxon>
        <taxon>Saccharomycotina</taxon>
        <taxon>Dipodascomycetes</taxon>
        <taxon>Dipodascales</taxon>
        <taxon>Dipodascales incertae sedis</taxon>
        <taxon>Yarrowia</taxon>
    </lineage>
</organism>
<keyword evidence="1" id="KW-0496">Mitochondrion</keyword>
<comment type="subcellular location">
    <subcellularLocation>
        <location evidence="1">Mitochondrion</location>
    </subcellularLocation>
</comment>
<dbReference type="KEGG" id="yli:2910705"/>
<comment type="similarity">
    <text evidence="1">Belongs to the mitochondrion-specific ribosomal protein mS35 family.</text>
</comment>
<dbReference type="GO" id="GO:0005763">
    <property type="term" value="C:mitochondrial small ribosomal subunit"/>
    <property type="evidence" value="ECO:0007669"/>
    <property type="project" value="UniProtKB-UniRule"/>
</dbReference>
<evidence type="ECO:0000256" key="2">
    <source>
        <dbReference type="SAM" id="MobiDB-lite"/>
    </source>
</evidence>
<reference evidence="4 6" key="1">
    <citation type="journal article" date="2016" name="PLoS ONE">
        <title>Sequence Assembly of Yarrowia lipolytica Strain W29/CLIB89 Shows Transposable Element Diversity.</title>
        <authorList>
            <person name="Magnan C."/>
            <person name="Yu J."/>
            <person name="Chang I."/>
            <person name="Jahn E."/>
            <person name="Kanomata Y."/>
            <person name="Wu J."/>
            <person name="Zeller M."/>
            <person name="Oakes M."/>
            <person name="Baldi P."/>
            <person name="Sandmeyer S."/>
        </authorList>
    </citation>
    <scope>NUCLEOTIDE SEQUENCE [LARGE SCALE GENOMIC DNA]</scope>
    <source>
        <strain evidence="4">CLIB89</strain>
        <strain evidence="6">CLIB89(W29)</strain>
    </source>
</reference>
<keyword evidence="1" id="KW-0689">Ribosomal protein</keyword>
<dbReference type="AlphaFoldDB" id="A0A1H6QB80"/>